<dbReference type="PROSITE" id="PS00411">
    <property type="entry name" value="KINESIN_MOTOR_1"/>
    <property type="match status" value="1"/>
</dbReference>
<dbReference type="InterPro" id="IPR001683">
    <property type="entry name" value="PX_dom"/>
</dbReference>
<dbReference type="FunFam" id="3.30.1520.10:FF:000022">
    <property type="entry name" value="Kinesin family member 16B"/>
    <property type="match status" value="1"/>
</dbReference>
<keyword evidence="1 5" id="KW-0547">Nucleotide-binding</keyword>
<dbReference type="GO" id="GO:0005524">
    <property type="term" value="F:ATP binding"/>
    <property type="evidence" value="ECO:0007669"/>
    <property type="project" value="UniProtKB-UniRule"/>
</dbReference>
<dbReference type="SMART" id="SM00312">
    <property type="entry name" value="PX"/>
    <property type="match status" value="1"/>
</dbReference>
<feature type="domain" description="PX" evidence="8">
    <location>
        <begin position="1294"/>
        <end position="1428"/>
    </location>
</feature>
<dbReference type="GO" id="GO:0008017">
    <property type="term" value="F:microtubule binding"/>
    <property type="evidence" value="ECO:0007669"/>
    <property type="project" value="InterPro"/>
</dbReference>
<dbReference type="PROSITE" id="PS50195">
    <property type="entry name" value="PX"/>
    <property type="match status" value="1"/>
</dbReference>
<dbReference type="Gene3D" id="2.60.200.20">
    <property type="match status" value="1"/>
</dbReference>
<evidence type="ECO:0008006" key="11">
    <source>
        <dbReference type="Google" id="ProtNLM"/>
    </source>
</evidence>
<dbReference type="RefSeq" id="XP_030854448.1">
    <property type="nucleotide sequence ID" value="XM_030998588.1"/>
</dbReference>
<evidence type="ECO:0000313" key="10">
    <source>
        <dbReference type="Proteomes" id="UP000007110"/>
    </source>
</evidence>
<evidence type="ECO:0000256" key="1">
    <source>
        <dbReference type="ARBA" id="ARBA00022741"/>
    </source>
</evidence>
<keyword evidence="3 6" id="KW-0175">Coiled coil</keyword>
<dbReference type="FunFam" id="3.40.850.10:FF:000021">
    <property type="entry name" value="kinesin-like protein KIF16B isoform X1"/>
    <property type="match status" value="1"/>
</dbReference>
<dbReference type="Pfam" id="PF00225">
    <property type="entry name" value="Kinesin"/>
    <property type="match status" value="1"/>
</dbReference>
<dbReference type="SUPFAM" id="SSF52540">
    <property type="entry name" value="P-loop containing nucleoside triphosphate hydrolases"/>
    <property type="match status" value="1"/>
</dbReference>
<feature type="domain" description="Kinesin motor" evidence="7">
    <location>
        <begin position="3"/>
        <end position="358"/>
    </location>
</feature>
<keyword evidence="2 5" id="KW-0067">ATP-binding</keyword>
<accession>A0A7M7PTZ7</accession>
<evidence type="ECO:0000256" key="4">
    <source>
        <dbReference type="ARBA" id="ARBA00023175"/>
    </source>
</evidence>
<organism evidence="9 10">
    <name type="scientific">Strongylocentrotus purpuratus</name>
    <name type="common">Purple sea urchin</name>
    <dbReference type="NCBI Taxonomy" id="7668"/>
    <lineage>
        <taxon>Eukaryota</taxon>
        <taxon>Metazoa</taxon>
        <taxon>Echinodermata</taxon>
        <taxon>Eleutherozoa</taxon>
        <taxon>Echinozoa</taxon>
        <taxon>Echinoidea</taxon>
        <taxon>Euechinoidea</taxon>
        <taxon>Echinacea</taxon>
        <taxon>Camarodonta</taxon>
        <taxon>Echinidea</taxon>
        <taxon>Strongylocentrotidae</taxon>
        <taxon>Strongylocentrotus</taxon>
    </lineage>
</organism>
<dbReference type="CDD" id="cd01365">
    <property type="entry name" value="KISc_KIF1A_KIF1B"/>
    <property type="match status" value="1"/>
</dbReference>
<dbReference type="EnsemblMetazoa" id="XM_030998588">
    <property type="protein sequence ID" value="XP_030854448"/>
    <property type="gene ID" value="LOC584987"/>
</dbReference>
<evidence type="ECO:0000259" key="7">
    <source>
        <dbReference type="PROSITE" id="PS50067"/>
    </source>
</evidence>
<feature type="coiled-coil region" evidence="6">
    <location>
        <begin position="916"/>
        <end position="946"/>
    </location>
</feature>
<dbReference type="PROSITE" id="PS50067">
    <property type="entry name" value="KINESIN_MOTOR_2"/>
    <property type="match status" value="1"/>
</dbReference>
<dbReference type="CTD" id="55614"/>
<dbReference type="SMART" id="SM00129">
    <property type="entry name" value="KISc"/>
    <property type="match status" value="1"/>
</dbReference>
<dbReference type="Proteomes" id="UP000007110">
    <property type="component" value="Unassembled WGS sequence"/>
</dbReference>
<feature type="coiled-coil region" evidence="6">
    <location>
        <begin position="991"/>
        <end position="1054"/>
    </location>
</feature>
<reference evidence="9" key="2">
    <citation type="submission" date="2021-01" db="UniProtKB">
        <authorList>
            <consortium name="EnsemblMetazoa"/>
        </authorList>
    </citation>
    <scope>IDENTIFICATION</scope>
</reference>
<dbReference type="SUPFAM" id="SSF49879">
    <property type="entry name" value="SMAD/FHA domain"/>
    <property type="match status" value="1"/>
</dbReference>
<evidence type="ECO:0000256" key="5">
    <source>
        <dbReference type="PROSITE-ProRule" id="PRU00283"/>
    </source>
</evidence>
<dbReference type="SMART" id="SM00240">
    <property type="entry name" value="FHA"/>
    <property type="match status" value="1"/>
</dbReference>
<dbReference type="Pfam" id="PF00498">
    <property type="entry name" value="FHA"/>
    <property type="match status" value="1"/>
</dbReference>
<dbReference type="InterPro" id="IPR000253">
    <property type="entry name" value="FHA_dom"/>
</dbReference>
<keyword evidence="4 5" id="KW-0505">Motor protein</keyword>
<name>A0A7M7PTZ7_STRPU</name>
<dbReference type="InterPro" id="IPR027417">
    <property type="entry name" value="P-loop_NTPase"/>
</dbReference>
<dbReference type="GO" id="GO:0003777">
    <property type="term" value="F:microtubule motor activity"/>
    <property type="evidence" value="ECO:0007669"/>
    <property type="project" value="InterPro"/>
</dbReference>
<dbReference type="GO" id="GO:0007018">
    <property type="term" value="P:microtubule-based movement"/>
    <property type="evidence" value="ECO:0007669"/>
    <property type="project" value="InterPro"/>
</dbReference>
<dbReference type="InterPro" id="IPR019821">
    <property type="entry name" value="Kinesin_motor_CS"/>
</dbReference>
<dbReference type="Gene3D" id="3.40.850.10">
    <property type="entry name" value="Kinesin motor domain"/>
    <property type="match status" value="1"/>
</dbReference>
<evidence type="ECO:0000256" key="6">
    <source>
        <dbReference type="SAM" id="Coils"/>
    </source>
</evidence>
<dbReference type="Pfam" id="PF00787">
    <property type="entry name" value="PX"/>
    <property type="match status" value="1"/>
</dbReference>
<dbReference type="InterPro" id="IPR036871">
    <property type="entry name" value="PX_dom_sf"/>
</dbReference>
<evidence type="ECO:0000256" key="2">
    <source>
        <dbReference type="ARBA" id="ARBA00022840"/>
    </source>
</evidence>
<dbReference type="CDD" id="cd22708">
    <property type="entry name" value="FHA_KIF16"/>
    <property type="match status" value="1"/>
</dbReference>
<dbReference type="Gene3D" id="3.30.1520.10">
    <property type="entry name" value="Phox-like domain"/>
    <property type="match status" value="1"/>
</dbReference>
<protein>
    <recommendedName>
        <fullName evidence="11">Kinesin-like protein KIF16B</fullName>
    </recommendedName>
</protein>
<dbReference type="SUPFAM" id="SSF64268">
    <property type="entry name" value="PX domain"/>
    <property type="match status" value="1"/>
</dbReference>
<dbReference type="GeneID" id="584987"/>
<dbReference type="PANTHER" id="PTHR47117">
    <property type="entry name" value="STAR-RELATED LIPID TRANSFER PROTEIN 9"/>
    <property type="match status" value="1"/>
</dbReference>
<feature type="binding site" evidence="5">
    <location>
        <begin position="104"/>
        <end position="111"/>
    </location>
    <ligand>
        <name>ATP</name>
        <dbReference type="ChEBI" id="CHEBI:30616"/>
    </ligand>
</feature>
<comment type="similarity">
    <text evidence="5">Belongs to the TRAFAC class myosin-kinesin ATPase superfamily. Kinesin family.</text>
</comment>
<dbReference type="InterPro" id="IPR036961">
    <property type="entry name" value="Kinesin_motor_dom_sf"/>
</dbReference>
<evidence type="ECO:0000259" key="8">
    <source>
        <dbReference type="PROSITE" id="PS50195"/>
    </source>
</evidence>
<feature type="coiled-coil region" evidence="6">
    <location>
        <begin position="591"/>
        <end position="865"/>
    </location>
</feature>
<evidence type="ECO:0000313" key="9">
    <source>
        <dbReference type="EnsemblMetazoa" id="XP_030854448"/>
    </source>
</evidence>
<evidence type="ECO:0000256" key="3">
    <source>
        <dbReference type="ARBA" id="ARBA00023054"/>
    </source>
</evidence>
<dbReference type="InterPro" id="IPR008984">
    <property type="entry name" value="SMAD_FHA_dom_sf"/>
</dbReference>
<feature type="coiled-coil region" evidence="6">
    <location>
        <begin position="1086"/>
        <end position="1220"/>
    </location>
</feature>
<dbReference type="PANTHER" id="PTHR47117:SF6">
    <property type="entry name" value="KINESIN-LIKE PROTEIN KIF16B"/>
    <property type="match status" value="1"/>
</dbReference>
<keyword evidence="10" id="KW-1185">Reference proteome</keyword>
<dbReference type="PRINTS" id="PR00380">
    <property type="entry name" value="KINESINHEAVY"/>
</dbReference>
<dbReference type="CDD" id="cd06874">
    <property type="entry name" value="PX_KIF16B_SNX23"/>
    <property type="match status" value="1"/>
</dbReference>
<dbReference type="InterPro" id="IPR001752">
    <property type="entry name" value="Kinesin_motor_dom"/>
</dbReference>
<proteinExistence type="inferred from homology"/>
<reference evidence="10" key="1">
    <citation type="submission" date="2015-02" db="EMBL/GenBank/DDBJ databases">
        <title>Genome sequencing for Strongylocentrotus purpuratus.</title>
        <authorList>
            <person name="Murali S."/>
            <person name="Liu Y."/>
            <person name="Vee V."/>
            <person name="English A."/>
            <person name="Wang M."/>
            <person name="Skinner E."/>
            <person name="Han Y."/>
            <person name="Muzny D.M."/>
            <person name="Worley K.C."/>
            <person name="Gibbs R.A."/>
        </authorList>
    </citation>
    <scope>NUCLEOTIDE SEQUENCE</scope>
</reference>
<sequence>MASVKVAVRVRPINAREINLGSSCIISMEDKKTSITNLKIPASQKESGVKGRERIKTFTYDYSYWSVQKGDPHFASQERVYSDLGSDVLDSAFEGYNACIFAYGQTGSGKSFTMMGVPDGEGLIPRICEGLFARIRTDSDDVSYRTEVSYLEIYCERVRDLLKTGREHTLRVREHPRDGPYVQDLSKHLVSDYYDVKALMDKGNEQRTTASTNMNDTSSRSHAIFTITFTQAKYIADMPSETVSKINLVDLAGSERANATGATGDRLKEGANINKSLVTLGNVISALADASSYSAPSPGGNRKKALFIPYRDSVLTWLLKDSLGGNSKTIMVATISPADVNYGETLSTLRYANRAKNIINKPTINEDKNVKLIRELRAEIARLKKRLGTSDFDDLPIGNNMMDKLHQNEERVKVLTKEWASKWNETQNLLKERTLALRSEGVGVVLDSEMPHLSVIDDDPLSTGLKLYHINEGTTTVGHQDADNKCDIMLIGHDIQDEHCRIVCTNGKVILHPIPGADCAVNGKAITELTKLTQGCFLSIGHSNLFRFKHPAEARRLRKELKSKSMNDLSLYRSMDNLLAPLSFSPFGSEIQVLEEQHKQQEAARLQEQESHERSLAERMTTLDRLREEGETAQQHTTEAERRLEHERRRLKRQSVDIMHQLEEFQKEKTRHQRDIEERLKELESERASLDEIKVMVETQMEKSRQEMEEDVSAEKVRLSALEHKRAGEVSKAVEELAKQKLELERQLEEHERRHRENLKLVDEKEAEMKQAMMKLQDEVYTKKENLQQERDEERHFLQVEKEKLEALRAKQEIAQKISSQMDDSVKQRLTRESSEIARARDQFEKLKQRQLDAIEEEEKNIQSRAEFLVGQIWEKRSRLESEKTELDAREREGRQRLDNDLFTSVEEEELLKRSLDEVSKRRRAVLEERDSLDDEEEKVEKLIQEEFVVLEQQKQKDERLLEDEWKSLLQIEAANLEFIEQEVVNRTMGWEKQKTKLTNMEKQLKNYHQQQNDLSNQQQAAEGKLEVKRTTIKDEFRQVEHGLQEEIGQLEQRIIEIDSQDAGGAAIKDQKVRVDSMEHKQAEFLGNYQEKLNSTEAELSRVLEELTKERAKVDELNQTGSFMEGQFREEQKKLNSKLESVQLLEEQMQQAEQELVKRRENFEEERKRELGRIEEEKSKLSDLENQERINRLVEEEVKKRLLEEKMERENAVLVEKESEKIERERQMTAIRVAHEKEMKEMRHQLAMRSHSLADLRTSRLSLNANADNSPEDTQRRISNLTFIETPHTAALENPIQITLPRFMQRGHGWDSYFVFELHLKVLNESWIVFRRYRRFRELHDYMRRKYKEVNALQFPPRRLFGNKSERVVLRRRMELERYLQNLMHVCMKIPKCPIAPGPGRVLSKQVVCEWSPFFRKGAFDITKYGTG</sequence>
<dbReference type="GO" id="GO:0035091">
    <property type="term" value="F:phosphatidylinositol binding"/>
    <property type="evidence" value="ECO:0007669"/>
    <property type="project" value="InterPro"/>
</dbReference>